<accession>A0A165PJE5</accession>
<name>A0A165PJE5_EXIGL</name>
<dbReference type="Pfam" id="PF01814">
    <property type="entry name" value="Hemerythrin"/>
    <property type="match status" value="1"/>
</dbReference>
<gene>
    <name evidence="2" type="ORF">EXIGLDRAFT_735740</name>
</gene>
<feature type="domain" description="Hemerythrin-like" evidence="1">
    <location>
        <begin position="15"/>
        <end position="136"/>
    </location>
</feature>
<dbReference type="Gene3D" id="1.20.120.520">
    <property type="entry name" value="nmb1532 protein domain like"/>
    <property type="match status" value="1"/>
</dbReference>
<dbReference type="EMBL" id="KV425889">
    <property type="protein sequence ID" value="KZW02261.1"/>
    <property type="molecule type" value="Genomic_DNA"/>
</dbReference>
<dbReference type="Proteomes" id="UP000077266">
    <property type="component" value="Unassembled WGS sequence"/>
</dbReference>
<dbReference type="PANTHER" id="PTHR38048">
    <property type="entry name" value="EXPRESSED PROTEIN"/>
    <property type="match status" value="1"/>
</dbReference>
<dbReference type="InterPro" id="IPR012312">
    <property type="entry name" value="Hemerythrin-like"/>
</dbReference>
<dbReference type="OrthoDB" id="58416at2759"/>
<dbReference type="CDD" id="cd12108">
    <property type="entry name" value="Hr-like"/>
    <property type="match status" value="1"/>
</dbReference>
<keyword evidence="3" id="KW-1185">Reference proteome</keyword>
<evidence type="ECO:0000259" key="1">
    <source>
        <dbReference type="Pfam" id="PF01814"/>
    </source>
</evidence>
<protein>
    <recommendedName>
        <fullName evidence="1">Hemerythrin-like domain-containing protein</fullName>
    </recommendedName>
</protein>
<reference evidence="2 3" key="1">
    <citation type="journal article" date="2016" name="Mol. Biol. Evol.">
        <title>Comparative Genomics of Early-Diverging Mushroom-Forming Fungi Provides Insights into the Origins of Lignocellulose Decay Capabilities.</title>
        <authorList>
            <person name="Nagy L.G."/>
            <person name="Riley R."/>
            <person name="Tritt A."/>
            <person name="Adam C."/>
            <person name="Daum C."/>
            <person name="Floudas D."/>
            <person name="Sun H."/>
            <person name="Yadav J.S."/>
            <person name="Pangilinan J."/>
            <person name="Larsson K.H."/>
            <person name="Matsuura K."/>
            <person name="Barry K."/>
            <person name="Labutti K."/>
            <person name="Kuo R."/>
            <person name="Ohm R.A."/>
            <person name="Bhattacharya S.S."/>
            <person name="Shirouzu T."/>
            <person name="Yoshinaga Y."/>
            <person name="Martin F.M."/>
            <person name="Grigoriev I.V."/>
            <person name="Hibbett D.S."/>
        </authorList>
    </citation>
    <scope>NUCLEOTIDE SEQUENCE [LARGE SCALE GENOMIC DNA]</scope>
    <source>
        <strain evidence="2 3">HHB12029</strain>
    </source>
</reference>
<organism evidence="2 3">
    <name type="scientific">Exidia glandulosa HHB12029</name>
    <dbReference type="NCBI Taxonomy" id="1314781"/>
    <lineage>
        <taxon>Eukaryota</taxon>
        <taxon>Fungi</taxon>
        <taxon>Dikarya</taxon>
        <taxon>Basidiomycota</taxon>
        <taxon>Agaricomycotina</taxon>
        <taxon>Agaricomycetes</taxon>
        <taxon>Auriculariales</taxon>
        <taxon>Exidiaceae</taxon>
        <taxon>Exidia</taxon>
    </lineage>
</organism>
<sequence>MAPTQTVEEMLQYNMIHAHNTFKFGYDIILKHLDNPPTNDLPNFIGYCEAWAISIVGHHDAEEEVVFPFLNRKMDFHKEQDEHKVIHDTVDAILTFLTAAKADPSKFDAAHLKQILVEFREPLYSHLDEEVEHIAPANMTVFDKKELLELNASLDKHAKSHGDPFMLVPFMRSHTPPELKDSWPPMPWVLRKVVIPYVLARRYSGYWKYAPYAMS</sequence>
<dbReference type="InParanoid" id="A0A165PJE5"/>
<dbReference type="AlphaFoldDB" id="A0A165PJE5"/>
<evidence type="ECO:0000313" key="3">
    <source>
        <dbReference type="Proteomes" id="UP000077266"/>
    </source>
</evidence>
<dbReference type="InterPro" id="IPR053206">
    <property type="entry name" value="Dimeric_xanthone_biosynth"/>
</dbReference>
<evidence type="ECO:0000313" key="2">
    <source>
        <dbReference type="EMBL" id="KZW02261.1"/>
    </source>
</evidence>
<dbReference type="PANTHER" id="PTHR38048:SF2">
    <property type="entry name" value="HEMERYTHRIN-LIKE DOMAIN-CONTAINING PROTEIN"/>
    <property type="match status" value="1"/>
</dbReference>
<dbReference type="STRING" id="1314781.A0A165PJE5"/>
<proteinExistence type="predicted"/>